<dbReference type="PANTHER" id="PTHR33755">
    <property type="entry name" value="TOXIN PARE1-RELATED"/>
    <property type="match status" value="1"/>
</dbReference>
<dbReference type="InterPro" id="IPR007712">
    <property type="entry name" value="RelE/ParE_toxin"/>
</dbReference>
<evidence type="ECO:0000256" key="1">
    <source>
        <dbReference type="ARBA" id="ARBA00006226"/>
    </source>
</evidence>
<dbReference type="InterPro" id="IPR035093">
    <property type="entry name" value="RelE/ParE_toxin_dom_sf"/>
</dbReference>
<keyword evidence="4" id="KW-1185">Reference proteome</keyword>
<evidence type="ECO:0000313" key="3">
    <source>
        <dbReference type="EMBL" id="GMA84260.1"/>
    </source>
</evidence>
<accession>A0ABQ6JAR6</accession>
<comment type="similarity">
    <text evidence="1">Belongs to the RelE toxin family.</text>
</comment>
<dbReference type="Proteomes" id="UP001157046">
    <property type="component" value="Unassembled WGS sequence"/>
</dbReference>
<organism evidence="3 4">
    <name type="scientific">Shewanella glacialipiscicola</name>
    <dbReference type="NCBI Taxonomy" id="614069"/>
    <lineage>
        <taxon>Bacteria</taxon>
        <taxon>Pseudomonadati</taxon>
        <taxon>Pseudomonadota</taxon>
        <taxon>Gammaproteobacteria</taxon>
        <taxon>Alteromonadales</taxon>
        <taxon>Shewanellaceae</taxon>
        <taxon>Shewanella</taxon>
    </lineage>
</organism>
<name>A0ABQ6JAR6_9GAMM</name>
<dbReference type="EMBL" id="BSUY01000001">
    <property type="protein sequence ID" value="GMA84260.1"/>
    <property type="molecule type" value="Genomic_DNA"/>
</dbReference>
<dbReference type="Gene3D" id="3.30.2310.20">
    <property type="entry name" value="RelE-like"/>
    <property type="match status" value="1"/>
</dbReference>
<evidence type="ECO:0000313" key="4">
    <source>
        <dbReference type="Proteomes" id="UP001157046"/>
    </source>
</evidence>
<protein>
    <submittedName>
        <fullName evidence="3">Plasmid stabilization protein</fullName>
    </submittedName>
</protein>
<dbReference type="Pfam" id="PF05016">
    <property type="entry name" value="ParE_toxin"/>
    <property type="match status" value="1"/>
</dbReference>
<dbReference type="RefSeq" id="WP_220772173.1">
    <property type="nucleotide sequence ID" value="NZ_BPFC01000003.1"/>
</dbReference>
<proteinExistence type="inferred from homology"/>
<gene>
    <name evidence="3" type="ORF">GCM10025855_37930</name>
</gene>
<evidence type="ECO:0000256" key="2">
    <source>
        <dbReference type="ARBA" id="ARBA00022649"/>
    </source>
</evidence>
<sequence>MQVRWLRKAAQNLEDAHDYFAKDNPMIAQAFVQDVYRLVNLLTIQPAMGRAGRVTGTRELVVQDYPFIIPYRVHQDEIHILRVFHTRLRLPSQW</sequence>
<keyword evidence="2" id="KW-1277">Toxin-antitoxin system</keyword>
<dbReference type="InterPro" id="IPR051803">
    <property type="entry name" value="TA_system_RelE-like_toxin"/>
</dbReference>
<reference evidence="4" key="1">
    <citation type="journal article" date="2019" name="Int. J. Syst. Evol. Microbiol.">
        <title>The Global Catalogue of Microorganisms (GCM) 10K type strain sequencing project: providing services to taxonomists for standard genome sequencing and annotation.</title>
        <authorList>
            <consortium name="The Broad Institute Genomics Platform"/>
            <consortium name="The Broad Institute Genome Sequencing Center for Infectious Disease"/>
            <person name="Wu L."/>
            <person name="Ma J."/>
        </authorList>
    </citation>
    <scope>NUCLEOTIDE SEQUENCE [LARGE SCALE GENOMIC DNA]</scope>
    <source>
        <strain evidence="4">NBRC 102030</strain>
    </source>
</reference>
<comment type="caution">
    <text evidence="3">The sequence shown here is derived from an EMBL/GenBank/DDBJ whole genome shotgun (WGS) entry which is preliminary data.</text>
</comment>